<name>A0ABU1V497_9GAMM</name>
<dbReference type="RefSeq" id="WP_310076308.1">
    <property type="nucleotide sequence ID" value="NZ_JAVDVX010000013.1"/>
</dbReference>
<evidence type="ECO:0000313" key="3">
    <source>
        <dbReference type="Proteomes" id="UP001253595"/>
    </source>
</evidence>
<gene>
    <name evidence="2" type="ORF">J2X05_004256</name>
</gene>
<dbReference type="EMBL" id="JAVDVX010000013">
    <property type="protein sequence ID" value="MDR7092215.1"/>
    <property type="molecule type" value="Genomic_DNA"/>
</dbReference>
<sequence>MIKTKYSVDGSICSTLDYETNPNKYRGLITCLECDRKAWFIKGFTTAKIERTACFAAHHNEGCDASTVILINDDTDSEQGQDDHIATSDIRIDLDKTNTNSIYISESNDKHNEEESDWNSSPNKNATNGSSGFPLNKSLKQLLSNLCKNRDYAEKNQTITIVADSGRILIDGLLKDFIVPINDIKHEDVAKLRIFWGEINNLNEVDGDLWLNYGDYRKEPSIFMNSNLKNELIRNFKLKEISELDGSDVIVVGNAAVSPNGKIIIRTGFTKYISFRRYRPSDSASIGD</sequence>
<feature type="compositionally biased region" description="Polar residues" evidence="1">
    <location>
        <begin position="118"/>
        <end position="130"/>
    </location>
</feature>
<accession>A0ABU1V497</accession>
<reference evidence="2 3" key="1">
    <citation type="submission" date="2023-07" db="EMBL/GenBank/DDBJ databases">
        <title>Sorghum-associated microbial communities from plants grown in Nebraska, USA.</title>
        <authorList>
            <person name="Schachtman D."/>
        </authorList>
    </citation>
    <scope>NUCLEOTIDE SEQUENCE [LARGE SCALE GENOMIC DNA]</scope>
    <source>
        <strain evidence="2 3">BE190</strain>
    </source>
</reference>
<keyword evidence="3" id="KW-1185">Reference proteome</keyword>
<organism evidence="2 3">
    <name type="scientific">Cellvibrio fibrivorans</name>
    <dbReference type="NCBI Taxonomy" id="126350"/>
    <lineage>
        <taxon>Bacteria</taxon>
        <taxon>Pseudomonadati</taxon>
        <taxon>Pseudomonadota</taxon>
        <taxon>Gammaproteobacteria</taxon>
        <taxon>Cellvibrionales</taxon>
        <taxon>Cellvibrionaceae</taxon>
        <taxon>Cellvibrio</taxon>
    </lineage>
</organism>
<comment type="caution">
    <text evidence="2">The sequence shown here is derived from an EMBL/GenBank/DDBJ whole genome shotgun (WGS) entry which is preliminary data.</text>
</comment>
<dbReference type="Proteomes" id="UP001253595">
    <property type="component" value="Unassembled WGS sequence"/>
</dbReference>
<evidence type="ECO:0000256" key="1">
    <source>
        <dbReference type="SAM" id="MobiDB-lite"/>
    </source>
</evidence>
<evidence type="ECO:0000313" key="2">
    <source>
        <dbReference type="EMBL" id="MDR7092215.1"/>
    </source>
</evidence>
<protein>
    <submittedName>
        <fullName evidence="2">Uncharacterized protein</fullName>
    </submittedName>
</protein>
<proteinExistence type="predicted"/>
<feature type="region of interest" description="Disordered" evidence="1">
    <location>
        <begin position="106"/>
        <end position="130"/>
    </location>
</feature>